<comment type="caution">
    <text evidence="2">The sequence shown here is derived from an EMBL/GenBank/DDBJ whole genome shotgun (WGS) entry which is preliminary data.</text>
</comment>
<protein>
    <submittedName>
        <fullName evidence="2">Histidine phosphatase family protein</fullName>
    </submittedName>
</protein>
<evidence type="ECO:0000256" key="1">
    <source>
        <dbReference type="SAM" id="MobiDB-lite"/>
    </source>
</evidence>
<dbReference type="CDD" id="cd07067">
    <property type="entry name" value="HP_PGM_like"/>
    <property type="match status" value="1"/>
</dbReference>
<dbReference type="InterPro" id="IPR029033">
    <property type="entry name" value="His_PPase_superfam"/>
</dbReference>
<dbReference type="Pfam" id="PF00300">
    <property type="entry name" value="His_Phos_1"/>
    <property type="match status" value="1"/>
</dbReference>
<proteinExistence type="predicted"/>
<dbReference type="Gene3D" id="3.40.50.1240">
    <property type="entry name" value="Phosphoglycerate mutase-like"/>
    <property type="match status" value="1"/>
</dbReference>
<sequence length="163" mass="17512">MAEHTLILLRHAKSDWSGQEGDHDRPLAKRGRRQAPEAGRWLAANVDSIDLAVVSTANRARSTWDLASDELDEPPRTRLDDDAYGASADDLLDMVRSLDEALNTVVLVGHNPGIEELAGALTAGRVPMPTSALAVIELNSTWDGAGRARGFLRAAGRPPTSAR</sequence>
<dbReference type="PANTHER" id="PTHR47623:SF1">
    <property type="entry name" value="OS09G0287300 PROTEIN"/>
    <property type="match status" value="1"/>
</dbReference>
<dbReference type="SUPFAM" id="SSF53254">
    <property type="entry name" value="Phosphoglycerate mutase-like"/>
    <property type="match status" value="1"/>
</dbReference>
<feature type="region of interest" description="Disordered" evidence="1">
    <location>
        <begin position="13"/>
        <end position="36"/>
    </location>
</feature>
<dbReference type="Proteomes" id="UP000618818">
    <property type="component" value="Unassembled WGS sequence"/>
</dbReference>
<evidence type="ECO:0000313" key="3">
    <source>
        <dbReference type="Proteomes" id="UP000618818"/>
    </source>
</evidence>
<dbReference type="EMBL" id="JACXYZ010000001">
    <property type="protein sequence ID" value="MBD3924534.1"/>
    <property type="molecule type" value="Genomic_DNA"/>
</dbReference>
<keyword evidence="3" id="KW-1185">Reference proteome</keyword>
<accession>A0ABR8N8R3</accession>
<name>A0ABR8N8R3_9ACTN</name>
<gene>
    <name evidence="2" type="ORF">IEZ26_07885</name>
</gene>
<dbReference type="SMART" id="SM00855">
    <property type="entry name" value="PGAM"/>
    <property type="match status" value="1"/>
</dbReference>
<dbReference type="InterPro" id="IPR013078">
    <property type="entry name" value="His_Pase_superF_clade-1"/>
</dbReference>
<organism evidence="2 3">
    <name type="scientific">Nocardioides cavernae</name>
    <dbReference type="NCBI Taxonomy" id="1921566"/>
    <lineage>
        <taxon>Bacteria</taxon>
        <taxon>Bacillati</taxon>
        <taxon>Actinomycetota</taxon>
        <taxon>Actinomycetes</taxon>
        <taxon>Propionibacteriales</taxon>
        <taxon>Nocardioidaceae</taxon>
        <taxon>Nocardioides</taxon>
    </lineage>
</organism>
<reference evidence="2 3" key="1">
    <citation type="submission" date="2020-09" db="EMBL/GenBank/DDBJ databases">
        <title>novel species in genus Nocardioides.</title>
        <authorList>
            <person name="Zhang G."/>
        </authorList>
    </citation>
    <scope>NUCLEOTIDE SEQUENCE [LARGE SCALE GENOMIC DNA]</scope>
    <source>
        <strain evidence="2 3">KCTC 39551</strain>
    </source>
</reference>
<evidence type="ECO:0000313" key="2">
    <source>
        <dbReference type="EMBL" id="MBD3924534.1"/>
    </source>
</evidence>
<dbReference type="PANTHER" id="PTHR47623">
    <property type="entry name" value="OS09G0287300 PROTEIN"/>
    <property type="match status" value="1"/>
</dbReference>
<dbReference type="RefSeq" id="WP_191194298.1">
    <property type="nucleotide sequence ID" value="NZ_JACXYZ010000001.1"/>
</dbReference>